<evidence type="ECO:0000256" key="7">
    <source>
        <dbReference type="ARBA" id="ARBA00022729"/>
    </source>
</evidence>
<feature type="domain" description="Trimeric autotransporter adhesin YadA-like head" evidence="12">
    <location>
        <begin position="926"/>
        <end position="950"/>
    </location>
</feature>
<evidence type="ECO:0000313" key="15">
    <source>
        <dbReference type="EMBL" id="MDQ8934891.1"/>
    </source>
</evidence>
<dbReference type="InterPro" id="IPR005594">
    <property type="entry name" value="YadA_C"/>
</dbReference>
<keyword evidence="6" id="KW-0812">Transmembrane</keyword>
<dbReference type="Gene3D" id="1.20.5.170">
    <property type="match status" value="3"/>
</dbReference>
<proteinExistence type="inferred from homology"/>
<evidence type="ECO:0000259" key="11">
    <source>
        <dbReference type="Pfam" id="PF03895"/>
    </source>
</evidence>
<evidence type="ECO:0000259" key="14">
    <source>
        <dbReference type="Pfam" id="PF13018"/>
    </source>
</evidence>
<dbReference type="RefSeq" id="WP_309004410.1">
    <property type="nucleotide sequence ID" value="NZ_JAVIDL010000005.1"/>
</dbReference>
<dbReference type="Gene3D" id="3.30.1300.30">
    <property type="entry name" value="GSPII I/J protein-like"/>
    <property type="match status" value="1"/>
</dbReference>
<dbReference type="SUPFAM" id="SSF101967">
    <property type="entry name" value="Adhesin YadA, collagen-binding domain"/>
    <property type="match status" value="10"/>
</dbReference>
<feature type="domain" description="Trimeric autotransporter adhesin YadA-like stalk" evidence="13">
    <location>
        <begin position="1424"/>
        <end position="1462"/>
    </location>
</feature>
<keyword evidence="10" id="KW-0998">Cell outer membrane</keyword>
<organism evidence="15 16">
    <name type="scientific">Acinetobacter rudis</name>
    <dbReference type="NCBI Taxonomy" id="632955"/>
    <lineage>
        <taxon>Bacteria</taxon>
        <taxon>Pseudomonadati</taxon>
        <taxon>Pseudomonadota</taxon>
        <taxon>Gammaproteobacteria</taxon>
        <taxon>Moraxellales</taxon>
        <taxon>Moraxellaceae</taxon>
        <taxon>Acinetobacter</taxon>
    </lineage>
</organism>
<evidence type="ECO:0000256" key="5">
    <source>
        <dbReference type="ARBA" id="ARBA00022452"/>
    </source>
</evidence>
<dbReference type="Pfam" id="PF13018">
    <property type="entry name" value="ESPR"/>
    <property type="match status" value="1"/>
</dbReference>
<dbReference type="Proteomes" id="UP001243844">
    <property type="component" value="Unassembled WGS sequence"/>
</dbReference>
<feature type="domain" description="Trimeric autotransporter adhesin YadA-like stalk" evidence="13">
    <location>
        <begin position="2884"/>
        <end position="2923"/>
    </location>
</feature>
<evidence type="ECO:0000256" key="10">
    <source>
        <dbReference type="ARBA" id="ARBA00023237"/>
    </source>
</evidence>
<dbReference type="InterPro" id="IPR024973">
    <property type="entry name" value="ESPR"/>
</dbReference>
<dbReference type="Gene3D" id="2.150.10.10">
    <property type="entry name" value="Serralysin-like metalloprotease, C-terminal"/>
    <property type="match status" value="4"/>
</dbReference>
<gene>
    <name evidence="15" type="ORF">RFH47_03980</name>
</gene>
<evidence type="ECO:0000313" key="16">
    <source>
        <dbReference type="Proteomes" id="UP001243844"/>
    </source>
</evidence>
<dbReference type="SUPFAM" id="SSF54523">
    <property type="entry name" value="Pili subunits"/>
    <property type="match status" value="1"/>
</dbReference>
<name>A0AAW8J4B6_9GAMM</name>
<feature type="domain" description="Trimeric autotransporter adhesin YadA-like stalk" evidence="13">
    <location>
        <begin position="1064"/>
        <end position="1102"/>
    </location>
</feature>
<evidence type="ECO:0000256" key="3">
    <source>
        <dbReference type="ARBA" id="ARBA00005848"/>
    </source>
</evidence>
<sequence>MNKIYRVIWNASLGAWVAVSELAKSKGKSSSQSSIVGVTEEIVQQSSVHFSIKTLVFMMSLIAGQSAMANLSVCGSNVANAGSMVGSVVGHNTDTKVTANCGSGTAVATAPIGGAIAIGDNKTNPTLATGNDSLAIMSGARATGGVDNIAVGHEAVVSNVNLATAFGSFAQASRTNAVALGSKATTATAATNETNAIVNGLTYSDFAGQASMDGMQVSIGSKGAERQLKNIAAGKIALDSTDAVNGSQLLATQTVVGNVAGTTKNILGGNAILNSSGLLSMTNIGGTGKNNIDDAIKASKTKITAGTNTAVNFDDATNTYVISAIADTGATGSELHYFSVKSDKQGPDSNYLNDGATGIDSMAVGVNAKATALNSIALGTNTVADATYATAIGYGSKVFTLASDPLKGDLSSVALGGAQVTGSGSTGIGRSTVKGLSSYAMGDNSSAIGHSNIAIGDSARSGKEGDQNLFDPITGLATTEGAIAIGTYAEAIGTSALALGTGSSAATYGTAIGAQAKATKSGNIALGNNSESTGNESTALGDSAKATKIRATAIGSKSQALVNDGVALGSQSVADREATGPAGNVYSNSNATVADKLAVDATKATFAAVSVGGQFIENGVQKIARRQITNVAAGLEDTDAVNVAQLKSVANAAKTIVKSGNNTTVDYDEKTNTYTVNSTGGGGGATGSLTFAGNTGSKAKQLGETVTIKGAGTKADAEYTGENIKTVVDNNGDLNIGLAKNLTGLESVSVGNTVINSNGLTINNGPSITAGGIHAGGKVISNVAAGIDGKDAVNVEQLNAAKTKVEAGTNTTVTYNDKTNTYTVSSTGATGPSTHYYSVNDSGVAGGNYNNDGATGIGALAAGIDAGAEGEASVAIGLGSKAERDKATALGTKAVATGLASVAIGAEANASSSHAIAIGSEAQSLGINAVALGTQTVAGGSDAIALGTQAKGAGNEAIAIGRQADASGAQSLALGSYSKATKENSFAIGSLAEATADRSLALGNNAQASKVGGVALGADSKTATDAVAITKADLNGLSYGGFSGQAKNAGMQVSIGSKGNERQLKNVAAGEISASSTDAINGSQLHATNTVLGNVANSTKKILGGNATLDPNGSLSMSNVGGTGKDNINDAIAASKTEVAEGKNIKVTKSQGIDGHDIYTVKTADDVSFNNLTVTGETKLGDKFVVNNNGNVTYSGEISEGDHVTNKTYVDRKIGEVANNPLTFAGNTGSTPKKLGETMNIKGDGVKADDQYSAENIKTAVDANGDLIISMDKNLKADSLVLNGTNGKDGLTITGGQGAPGLNGTDGETRIIYKDPTTGESKEVATLNDGLKFVGNDGQVISKKLNEQLGVVGGMTDMTADAASAENIRTVKNAKGELEVQLSKNLKGLESVVVGDTTINNTGLTINNGPSITAGGIDAGGKVISNVAAGKDGKDAVNVDQLNEVVAGTKVDVKEGKNVKVTSTINDDGSKEFTVATDSVVDFDKVTVGSVTIDKNSNDITGLSNINLDADDFATKGRAATEEQLKLVKDQADQTDDFAVKYDKNADGTVNRDKVTLGGTQTASTQDPVTGKITTTGGTSLTNVASAGDYTDVANASNAVNAGDLNNAVKDVSTELTNKGLNFAGNTGSTPKKLGETMNIKGAGVKADDQYSAENIKTAVDANGDLIISMDKNLKADSLVLNGTNGKDGLTITGGQGAPGLNGTDGETRIIYKDPTTGEDKEVATLTDGLKFVGNDGQVISKKLNEKLGVVGGMTDMTADAASAENIRTVQNDKGELEVQLSKNLRGLESVVVGDTTINNTGLTINNGPSITAGGIDAGGKVISNVAAGKDGKDAVNVDQLNEVVAGTKVDVKEGKNVKVTSTINDDGSKEFTVATDSVVDFDKVTVGSVTIDKNSNDITGLSNINLDADDFATKGRAATEEQLKLVKDQADQTDDFAVKYDKNADGTVNRDKVTLGGTQTASTQDPITGKITTTGGTSLTNVASAGDYTDVANASNAVNAGDLNNAVKDVSTELTNKGLNFAGNTGSTPKKLGETMNIKGAGAKADDQYSAENIKTAVDANGDLIISMDKNLKADSLVLNGTNGKDGLTITGGQGAPGLNGTDGETRIIYKDPTTGEDKEVATLTDGLKFVGNDGQVISKKLNEKLGVVGGMTDMTADAASAENIRTVQNDKGELEVQLSKKLTGLTEVNTTNLTVTGETKLGDKFVVNNKGNVTYTGDITKGDHITNKTYVDGKVGEVANNPLTFAGNTGSVAKKLGETVNIKGAGAKADDQYSAENIKTAVDANGDLIISMDKNLKADSLVLNGKDGKDGLTITGGQGAPGLNGTDGETRIIYKDPTTGEDKEVATLTDGLKFVGNDGKVISKKLNEQLGVVGGMTDMTADAASAENIRTVQNDKGELEVQLSKKLTGLTEVNTTNLTVTGETKLGDKFVVNNKGNVTYTGDITKGDHITNKTYVDGKVGEVANNPLTFAGNTGSVAKKLGETVNIKGEGTKADDQYSAENIKTAVDANGDLIISMDKNLKADSLVLNGTNGKDGLTITGGQGAPGLNGTDGETRIIYKDPTTGEDKEVATLTDGLKFVGNDGKVISKKLNEKLGVVGGMTDMTADAASAENIRTVQNDKGELEVQLSKNLTGLESVVVGDTTINNAGLTINNGPSITAGGINAGDKVISNVAAGKDGKDAVNVDQLNKVAAASKVDVKEGKNVKVTTKVNDDGSKEFTVATTAEVDFDKVTVGGVTIDKNSNDITGLSNVDLKAGDFGTKGRAATEEQLISAANAVAKVIGGDTDNRGATIIGANIGNTGKTTIHDAIASVRTDVKAGENITVDTLVNDDGSREFTVATKKDVKFDSVTLGDTVLNQTGLTINNGPSITVNGIDAGDKVISNVADGKNGKDAVNVDQLTKAGEELTNKGLNFAGNTGSTPKKLGETMNIKGDGVKADDQYSAENIKTAVDANGDLIISMDKNLKADSLVLNGKDGKDGLTITGGQGAPGLNGTDGETRIIYKDPTTGEDKEVATLTDGLKFVGNDGKVISKKLNEQLGVVGGMTDMTADAASSENIRTVQNDKGELEVQLSKKLTGLTEVNTTNLTVTGETKLGDKFVVNHKGNVTYTGDITKGDHITNKTYVDGKVGEVANNPLTFAGNTGSTPKKLGETMNIKGAGAKADDQYSAENIKTAVDANGNLIISMDKNLKADSLVLNGKDGKDGLTITGGQGAPGLNGTDGETRIIYKDPTTGEDKEVATLTDGLKFVGNDGKVISKKLNEQLGVVGGMTDMTADAASAENIRTVQNDKGELEVQLSKKLTGLTEVNTTNLTVTGETKLGDKFVVNHKGNVTYTGDITKGDHITNKTYVDGKVGEVANNPLTFAGNTGSVAKKLGETINIKGDGVKDDDQYSAENIKTAVDANGDLIISMDKNLKADSLVLNGKDGKDGLTITGGQGAPGLNGTDGEIRIIYKDPTTGEDKEVATLTDGLKFVGNDGKVISKKLNEQLGVVGGMTDMTADAASSENIRTVQNDKGELEVQLSKKLTGLIEVNTTNLTVTGETKLGDKFVVNNKGNVTYTGDITKGDHITNKTYVDGKVSEVANNPLTFAGNTGSVAKKLGETVNIKGEGVKADDQYSAENIKTAVDANGDLIISMDKNLKADSLVLNGKDGKDGLTITGGQGAPGLNGTDGETRIIYKDPTTGEDKEVATLTDGLKFVGNDGKVISKKLNEQLGVVGGMTDMTADAASSENIRTVQNDKGELEVQLSKKLTGLTEVNTTNLTVTGETKLGDKFVVNHKGNVTYTGDITKGDHITNKTYVDGKVGEVANNPLTFAGNTGSTPKKLGETMNIKGEGIKADDQYSAENIKTAVDANGDLIISMDKNLKADSLVLNGKDGKDGLTITGGQGAPGLNGTDGETRIIYKDPTTGEDKEVATLTDGLKFVGNDGKVISKKLNEQLGVVGGMTDMTADAASSENIRTVQNDKGELEVQLSKNLKGLESVVVGNTTINNAGLTIKNGPSITTGGINAGDKVISNVAAGKDGKDAVNVDQLNKVAAASKVDVKEGKNVKVTTKVNDDGSQEFTVATAAEVDFDKVTVGKVTIDKKTNDITGLSNTQLGGDTFATKGRAATEEQLNYVQNNLVTILGGNAVNKGGNVSITNIGNTGKDNIHDAISSINDKANNANQGWNLTANGKDQSTVKPGDTVDFANTDGNITVSKDGNNVKVDMNKDLNLGKDGSIKTGDTTINNDGLVIAGGPSVTKDGINAGNKTVTGVGSGMKDANGKAVTDIAEADGNNAVNIDDLRNTVGTAVAGAKTEVKAGNNITVSKTPGKNGQDIYTVATSDDVKFKTVTSDNIKVGDVVINKDTGIHAGDKKVTGVADGKIAKDSKDAVNGGQLNTTNTNVSNYLGGGTKFENGEWTGPTYNVNGGSYNNVGDALHALDDRNTQINNKVDNLFQTTNQRIDNVEKRANAGIAAAMALETAPYVAGKWSYAAAAAHHGGENAVGVTLRKTADNGRWSLTGGIAAASEGDPSFRIGISGVID</sequence>
<evidence type="ECO:0000256" key="6">
    <source>
        <dbReference type="ARBA" id="ARBA00022692"/>
    </source>
</evidence>
<evidence type="ECO:0000256" key="2">
    <source>
        <dbReference type="ARBA" id="ARBA00004442"/>
    </source>
</evidence>
<feature type="domain" description="ESPR" evidence="14">
    <location>
        <begin position="1"/>
        <end position="36"/>
    </location>
</feature>
<dbReference type="InterPro" id="IPR008640">
    <property type="entry name" value="Adhesin_Head_dom"/>
</dbReference>
<keyword evidence="4" id="KW-0813">Transport</keyword>
<evidence type="ECO:0000256" key="9">
    <source>
        <dbReference type="ARBA" id="ARBA00023136"/>
    </source>
</evidence>
<feature type="domain" description="Trimeric autotransporter adhesin YadA-like head" evidence="12">
    <location>
        <begin position="954"/>
        <end position="978"/>
    </location>
</feature>
<dbReference type="Gene3D" id="2.20.70.140">
    <property type="match status" value="7"/>
</dbReference>
<comment type="subcellular location">
    <subcellularLocation>
        <location evidence="2">Cell outer membrane</location>
    </subcellularLocation>
    <subcellularLocation>
        <location evidence="1">Cell surface</location>
    </subcellularLocation>
</comment>
<feature type="domain" description="Trimeric autotransporter adhesin YadA-like head" evidence="12">
    <location>
        <begin position="980"/>
        <end position="1006"/>
    </location>
</feature>
<feature type="domain" description="Trimeric autotransporter adhesin YadA-like stalk" evidence="13">
    <location>
        <begin position="1823"/>
        <end position="1861"/>
    </location>
</feature>
<feature type="domain" description="Trimeric autotransporter adhesin YadA-like stalk" evidence="13">
    <location>
        <begin position="2672"/>
        <end position="2709"/>
    </location>
</feature>
<feature type="domain" description="Trimeric autotransporter adhesin YadA-like head" evidence="12">
    <location>
        <begin position="163"/>
        <end position="184"/>
    </location>
</feature>
<feature type="domain" description="Trimeric autotransporter adhesin YadA-like head" evidence="12">
    <location>
        <begin position="507"/>
        <end position="530"/>
    </location>
</feature>
<keyword evidence="8" id="KW-0653">Protein transport</keyword>
<evidence type="ECO:0000256" key="8">
    <source>
        <dbReference type="ARBA" id="ARBA00022927"/>
    </source>
</evidence>
<evidence type="ECO:0000259" key="13">
    <source>
        <dbReference type="Pfam" id="PF05662"/>
    </source>
</evidence>
<dbReference type="GO" id="GO:0015031">
    <property type="term" value="P:protein transport"/>
    <property type="evidence" value="ECO:0007669"/>
    <property type="project" value="UniProtKB-KW"/>
</dbReference>
<dbReference type="InterPro" id="IPR011049">
    <property type="entry name" value="Serralysin-like_metalloprot_C"/>
</dbReference>
<dbReference type="Pfam" id="PF03895">
    <property type="entry name" value="YadA_anchor"/>
    <property type="match status" value="1"/>
</dbReference>
<dbReference type="Gene3D" id="6.20.50.100">
    <property type="match status" value="1"/>
</dbReference>
<feature type="domain" description="Trimeric autotransporter adhesin YadA-like head" evidence="12">
    <location>
        <begin position="868"/>
        <end position="894"/>
    </location>
</feature>
<feature type="domain" description="Trimeric autotransporter adhesin YadA-like stalk" evidence="13">
    <location>
        <begin position="4358"/>
        <end position="4399"/>
    </location>
</feature>
<reference evidence="15" key="1">
    <citation type="submission" date="2023-08" db="EMBL/GenBank/DDBJ databases">
        <title>Emergence of clinically-relevant ST2 carbapenem-resistant Acinetobacter baumannii strains in hospital sewages in Zhejiang, East of China.</title>
        <authorList>
            <person name="Kaichao C."/>
            <person name="Zhang R."/>
        </authorList>
    </citation>
    <scope>NUCLEOTIDE SEQUENCE</scope>
    <source>
        <strain evidence="15">M-RB-37</strain>
    </source>
</reference>
<dbReference type="Pfam" id="PF05662">
    <property type="entry name" value="YadA_stalk"/>
    <property type="match status" value="10"/>
</dbReference>
<dbReference type="Gene3D" id="6.10.250.2040">
    <property type="match status" value="6"/>
</dbReference>
<protein>
    <submittedName>
        <fullName evidence="15">ESPR-type extended signal peptide-containing protein</fullName>
    </submittedName>
</protein>
<dbReference type="InterPro" id="IPR045584">
    <property type="entry name" value="Pilin-like"/>
</dbReference>
<feature type="domain" description="Trimeric autotransporter adhesin YadA-like stalk" evidence="13">
    <location>
        <begin position="228"/>
        <end position="267"/>
    </location>
</feature>
<feature type="domain" description="Trimeric autotransporter adhesin YadA-like head" evidence="12">
    <location>
        <begin position="896"/>
        <end position="922"/>
    </location>
</feature>
<evidence type="ECO:0000256" key="4">
    <source>
        <dbReference type="ARBA" id="ARBA00022448"/>
    </source>
</evidence>
<feature type="domain" description="Trimeric autotransporter adhesin YadA-like stalk" evidence="13">
    <location>
        <begin position="4016"/>
        <end position="4053"/>
    </location>
</feature>
<evidence type="ECO:0000256" key="1">
    <source>
        <dbReference type="ARBA" id="ARBA00004241"/>
    </source>
</evidence>
<keyword evidence="9" id="KW-0472">Membrane</keyword>
<dbReference type="CDD" id="cd12820">
    <property type="entry name" value="LbR_YadA-like"/>
    <property type="match status" value="3"/>
</dbReference>
<keyword evidence="5" id="KW-1134">Transmembrane beta strand</keyword>
<feature type="domain" description="Trimeric autotransporter adhesin YadA-like C-terminal membrane anchor" evidence="11">
    <location>
        <begin position="4467"/>
        <end position="4522"/>
    </location>
</feature>
<dbReference type="EMBL" id="JAVIDL010000005">
    <property type="protein sequence ID" value="MDQ8934891.1"/>
    <property type="molecule type" value="Genomic_DNA"/>
</dbReference>
<dbReference type="GO" id="GO:0009986">
    <property type="term" value="C:cell surface"/>
    <property type="evidence" value="ECO:0007669"/>
    <property type="project" value="UniProtKB-SubCell"/>
</dbReference>
<feature type="domain" description="Trimeric autotransporter adhesin YadA-like head" evidence="12">
    <location>
        <begin position="356"/>
        <end position="382"/>
    </location>
</feature>
<feature type="domain" description="Trimeric autotransporter adhesin YadA-like stalk" evidence="13">
    <location>
        <begin position="627"/>
        <end position="667"/>
    </location>
</feature>
<dbReference type="GO" id="GO:0009279">
    <property type="term" value="C:cell outer membrane"/>
    <property type="evidence" value="ECO:0007669"/>
    <property type="project" value="UniProtKB-SubCell"/>
</dbReference>
<dbReference type="Pfam" id="PF05658">
    <property type="entry name" value="YadA_head"/>
    <property type="match status" value="9"/>
</dbReference>
<accession>A0AAW8J4B6</accession>
<evidence type="ECO:0000259" key="12">
    <source>
        <dbReference type="Pfam" id="PF05658"/>
    </source>
</evidence>
<comment type="caution">
    <text evidence="15">The sequence shown here is derived from an EMBL/GenBank/DDBJ whole genome shotgun (WGS) entry which is preliminary data.</text>
</comment>
<dbReference type="InterPro" id="IPR008635">
    <property type="entry name" value="Coiled_stalk_dom"/>
</dbReference>
<feature type="domain" description="Trimeric autotransporter adhesin YadA-like head" evidence="12">
    <location>
        <begin position="533"/>
        <end position="558"/>
    </location>
</feature>
<comment type="similarity">
    <text evidence="3">Belongs to the autotransporter-2 (AT-2) (TC 1.B.40) family.</text>
</comment>
<feature type="domain" description="Trimeric autotransporter adhesin YadA-like stalk" evidence="13">
    <location>
        <begin position="780"/>
        <end position="820"/>
    </location>
</feature>
<keyword evidence="7" id="KW-0732">Signal</keyword>